<dbReference type="EMBL" id="VSRR010118740">
    <property type="protein sequence ID" value="MPC99522.1"/>
    <property type="molecule type" value="Genomic_DNA"/>
</dbReference>
<keyword evidence="3" id="KW-1185">Reference proteome</keyword>
<accession>A0A5B7JTU2</accession>
<dbReference type="Proteomes" id="UP000324222">
    <property type="component" value="Unassembled WGS sequence"/>
</dbReference>
<organism evidence="2 3">
    <name type="scientific">Portunus trituberculatus</name>
    <name type="common">Swimming crab</name>
    <name type="synonym">Neptunus trituberculatus</name>
    <dbReference type="NCBI Taxonomy" id="210409"/>
    <lineage>
        <taxon>Eukaryota</taxon>
        <taxon>Metazoa</taxon>
        <taxon>Ecdysozoa</taxon>
        <taxon>Arthropoda</taxon>
        <taxon>Crustacea</taxon>
        <taxon>Multicrustacea</taxon>
        <taxon>Malacostraca</taxon>
        <taxon>Eumalacostraca</taxon>
        <taxon>Eucarida</taxon>
        <taxon>Decapoda</taxon>
        <taxon>Pleocyemata</taxon>
        <taxon>Brachyura</taxon>
        <taxon>Eubrachyura</taxon>
        <taxon>Portunoidea</taxon>
        <taxon>Portunidae</taxon>
        <taxon>Portuninae</taxon>
        <taxon>Portunus</taxon>
    </lineage>
</organism>
<evidence type="ECO:0000313" key="2">
    <source>
        <dbReference type="EMBL" id="MPC99522.1"/>
    </source>
</evidence>
<proteinExistence type="predicted"/>
<dbReference type="AlphaFoldDB" id="A0A5B7JTU2"/>
<evidence type="ECO:0000256" key="1">
    <source>
        <dbReference type="SAM" id="MobiDB-lite"/>
    </source>
</evidence>
<name>A0A5B7JTU2_PORTR</name>
<gene>
    <name evidence="2" type="ORF">E2C01_094941</name>
</gene>
<evidence type="ECO:0000313" key="3">
    <source>
        <dbReference type="Proteomes" id="UP000324222"/>
    </source>
</evidence>
<sequence>MKDLPVPGTGIKYLCSSPHVHHRTFLYFSFDLATLYTKSRCYRACIWTQNSTGTPRHSGLADQAQRFWARPETPPLALHRLHRPCQSRVWSHVALPHAHTPASQMQQSSALRLSSERYATIPNFSTDCVLSLPSTGHTKPPRAFNTTTYTNLTSPRLQLPD</sequence>
<reference evidence="2 3" key="1">
    <citation type="submission" date="2019-05" db="EMBL/GenBank/DDBJ databases">
        <title>Another draft genome of Portunus trituberculatus and its Hox gene families provides insights of decapod evolution.</title>
        <authorList>
            <person name="Jeong J.-H."/>
            <person name="Song I."/>
            <person name="Kim S."/>
            <person name="Choi T."/>
            <person name="Kim D."/>
            <person name="Ryu S."/>
            <person name="Kim W."/>
        </authorList>
    </citation>
    <scope>NUCLEOTIDE SEQUENCE [LARGE SCALE GENOMIC DNA]</scope>
    <source>
        <tissue evidence="2">Muscle</tissue>
    </source>
</reference>
<comment type="caution">
    <text evidence="2">The sequence shown here is derived from an EMBL/GenBank/DDBJ whole genome shotgun (WGS) entry which is preliminary data.</text>
</comment>
<protein>
    <submittedName>
        <fullName evidence="2">Uncharacterized protein</fullName>
    </submittedName>
</protein>
<feature type="region of interest" description="Disordered" evidence="1">
    <location>
        <begin position="135"/>
        <end position="161"/>
    </location>
</feature>
<feature type="compositionally biased region" description="Polar residues" evidence="1">
    <location>
        <begin position="144"/>
        <end position="161"/>
    </location>
</feature>